<dbReference type="SUPFAM" id="SSF63737">
    <property type="entry name" value="Leukotriene A4 hydrolase N-terminal domain"/>
    <property type="match status" value="1"/>
</dbReference>
<dbReference type="OrthoDB" id="100605at2"/>
<evidence type="ECO:0000256" key="4">
    <source>
        <dbReference type="ARBA" id="ARBA00012564"/>
    </source>
</evidence>
<dbReference type="InterPro" id="IPR042097">
    <property type="entry name" value="Aminopeptidase_N-like_N_sf"/>
</dbReference>
<comment type="catalytic activity">
    <reaction evidence="1">
        <text>Release of an N-terminal amino acid, Xaa-|-Yaa- from a peptide, amide or arylamide. Xaa is preferably Ala, but may be most amino acids including Pro (slow action). When a terminal hydrophobic residue is followed by a prolyl residue, the two may be released as an intact Xaa-Pro dipeptide.</text>
        <dbReference type="EC" id="3.4.11.2"/>
    </reaction>
</comment>
<dbReference type="EMBL" id="RBKU01000001">
    <property type="protein sequence ID" value="RKR85446.1"/>
    <property type="molecule type" value="Genomic_DNA"/>
</dbReference>
<evidence type="ECO:0000256" key="5">
    <source>
        <dbReference type="ARBA" id="ARBA00015611"/>
    </source>
</evidence>
<dbReference type="PANTHER" id="PTHR11533">
    <property type="entry name" value="PROTEASE M1 ZINC METALLOPROTEASE"/>
    <property type="match status" value="1"/>
</dbReference>
<dbReference type="Pfam" id="PF17900">
    <property type="entry name" value="Peptidase_M1_N"/>
    <property type="match status" value="1"/>
</dbReference>
<dbReference type="SUPFAM" id="SSF55486">
    <property type="entry name" value="Metalloproteases ('zincins'), catalytic domain"/>
    <property type="match status" value="1"/>
</dbReference>
<dbReference type="GO" id="GO:0008270">
    <property type="term" value="F:zinc ion binding"/>
    <property type="evidence" value="ECO:0007669"/>
    <property type="project" value="InterPro"/>
</dbReference>
<dbReference type="InterPro" id="IPR001930">
    <property type="entry name" value="Peptidase_M1"/>
</dbReference>
<evidence type="ECO:0000256" key="7">
    <source>
        <dbReference type="ARBA" id="ARBA00022670"/>
    </source>
</evidence>
<dbReference type="GO" id="GO:0042277">
    <property type="term" value="F:peptide binding"/>
    <property type="evidence" value="ECO:0007669"/>
    <property type="project" value="TreeGrafter"/>
</dbReference>
<feature type="signal peptide" evidence="12">
    <location>
        <begin position="1"/>
        <end position="22"/>
    </location>
</feature>
<dbReference type="PANTHER" id="PTHR11533:SF174">
    <property type="entry name" value="PUROMYCIN-SENSITIVE AMINOPEPTIDASE-RELATED"/>
    <property type="match status" value="1"/>
</dbReference>
<evidence type="ECO:0000256" key="11">
    <source>
        <dbReference type="ARBA" id="ARBA00023049"/>
    </source>
</evidence>
<dbReference type="GO" id="GO:0043171">
    <property type="term" value="P:peptide catabolic process"/>
    <property type="evidence" value="ECO:0007669"/>
    <property type="project" value="TreeGrafter"/>
</dbReference>
<dbReference type="CDD" id="cd09602">
    <property type="entry name" value="M1_APN"/>
    <property type="match status" value="1"/>
</dbReference>
<comment type="similarity">
    <text evidence="3">Belongs to the peptidase M1 family.</text>
</comment>
<dbReference type="PRINTS" id="PR00756">
    <property type="entry name" value="ALADIPTASE"/>
</dbReference>
<dbReference type="GO" id="GO:0005737">
    <property type="term" value="C:cytoplasm"/>
    <property type="evidence" value="ECO:0007669"/>
    <property type="project" value="TreeGrafter"/>
</dbReference>
<comment type="cofactor">
    <cofactor evidence="2">
        <name>Zn(2+)</name>
        <dbReference type="ChEBI" id="CHEBI:29105"/>
    </cofactor>
</comment>
<feature type="domain" description="Peptidase M1 membrane alanine aminopeptidase" evidence="13">
    <location>
        <begin position="249"/>
        <end position="460"/>
    </location>
</feature>
<dbReference type="InterPro" id="IPR027268">
    <property type="entry name" value="Peptidase_M4/M1_CTD_sf"/>
</dbReference>
<comment type="caution">
    <text evidence="15">The sequence shown here is derived from an EMBL/GenBank/DDBJ whole genome shotgun (WGS) entry which is preliminary data.</text>
</comment>
<proteinExistence type="inferred from homology"/>
<dbReference type="Gene3D" id="2.60.40.1730">
    <property type="entry name" value="tricorn interacting facor f3 domain"/>
    <property type="match status" value="1"/>
</dbReference>
<keyword evidence="7" id="KW-0645">Protease</keyword>
<feature type="domain" description="Aminopeptidase N-like N-terminal" evidence="14">
    <location>
        <begin position="65"/>
        <end position="207"/>
    </location>
</feature>
<dbReference type="GO" id="GO:0006508">
    <property type="term" value="P:proteolysis"/>
    <property type="evidence" value="ECO:0007669"/>
    <property type="project" value="UniProtKB-KW"/>
</dbReference>
<evidence type="ECO:0000256" key="2">
    <source>
        <dbReference type="ARBA" id="ARBA00001947"/>
    </source>
</evidence>
<dbReference type="GO" id="GO:0070006">
    <property type="term" value="F:metalloaminopeptidase activity"/>
    <property type="evidence" value="ECO:0007669"/>
    <property type="project" value="TreeGrafter"/>
</dbReference>
<keyword evidence="8" id="KW-0479">Metal-binding</keyword>
<feature type="chain" id="PRO_5019818012" description="Aminopeptidase N" evidence="12">
    <location>
        <begin position="23"/>
        <end position="857"/>
    </location>
</feature>
<dbReference type="Proteomes" id="UP000268007">
    <property type="component" value="Unassembled WGS sequence"/>
</dbReference>
<keyword evidence="16" id="KW-1185">Reference proteome</keyword>
<evidence type="ECO:0000313" key="16">
    <source>
        <dbReference type="Proteomes" id="UP000268007"/>
    </source>
</evidence>
<evidence type="ECO:0000256" key="6">
    <source>
        <dbReference type="ARBA" id="ARBA00022438"/>
    </source>
</evidence>
<evidence type="ECO:0000256" key="12">
    <source>
        <dbReference type="SAM" id="SignalP"/>
    </source>
</evidence>
<evidence type="ECO:0000259" key="13">
    <source>
        <dbReference type="Pfam" id="PF01433"/>
    </source>
</evidence>
<sequence>MHFLKICLLAVFLFLCAHIAGAQTTVETGVSQSLADFRAAHLSSIQYQLNFNIPANKAEDIAATETLTFNFKQTGQPLQLDFKEDASRIKKLTINGKTAEVNLLKEHLLLEAKYLTEGNNTLSIDFLAGNGALNRNDDYLYALFVPDRARTVFPCFDQPNLKATFQLSIKVSANWAVMANAPIKDFRVDADFKYYDFDKTETLSTYLFSFVAGRFAYNAHDTKLKPELFFRETDTAKLHLSNPAIFKAHADAVNFLENWTGIPYPFKKMGFAAIPDFQFGGMEHPGVVQYKASSLFLDAGATQDQIIARLNLISHETAHMWFGDMVTMDWFNDVWMKEVFANFMADKITESLMGEGTFNLKFLTDHFPAAYGVDRTPGANPIRQSLNNLKDAGSLYGNIIYHKAPIMMRQLELLMGKDNFRQGVCEYLKTYAYRNATWPDLIKILSKYTTHDLNAWNNVWVNQPGRPTFSYSLVTKKGKINHLILIQHAEQGGSRIWPQSFEVALFYPHLTKVITVNITKGVTDIQEAIGLKRPMYILFNSGGEGYGLFPADADLCTSVMDITDPLMRTSAYISLYENMLSGRFIKPLSLLNLYIKALSAEKEEMPLRLISGYIGTIYWQFITPQNRLKINPVLENSLWLALQYQKTANNKKVLFNTYQGIYLSAQARNLLYQVWQQQQPPAGIKLSEDDYTALSFSLALRNDADTAILSKQYLRITDADRKKRFEFIRPALSPDEKVRDEFFASLQQLKNRGKEANVLTALFYLHHPLRQNTSVKYLAKSLDMLENIQVTGDIFFPQSWLSSTFGSYQSAEAARIVNAFLAAHPNYNEKLKAKILQATDNLMRASGKLLPKTFAAD</sequence>
<reference evidence="15 16" key="1">
    <citation type="submission" date="2018-10" db="EMBL/GenBank/DDBJ databases">
        <title>Genomic Encyclopedia of Archaeal and Bacterial Type Strains, Phase II (KMG-II): from individual species to whole genera.</title>
        <authorList>
            <person name="Goeker M."/>
        </authorList>
    </citation>
    <scope>NUCLEOTIDE SEQUENCE [LARGE SCALE GENOMIC DNA]</scope>
    <source>
        <strain evidence="15 16">DSM 18602</strain>
    </source>
</reference>
<dbReference type="AlphaFoldDB" id="A0A495J8V9"/>
<dbReference type="GO" id="GO:0016285">
    <property type="term" value="F:alanyl aminopeptidase activity"/>
    <property type="evidence" value="ECO:0007669"/>
    <property type="project" value="UniProtKB-EC"/>
</dbReference>
<dbReference type="RefSeq" id="WP_121201496.1">
    <property type="nucleotide sequence ID" value="NZ_RBKU01000001.1"/>
</dbReference>
<dbReference type="InterPro" id="IPR050344">
    <property type="entry name" value="Peptidase_M1_aminopeptidases"/>
</dbReference>
<evidence type="ECO:0000256" key="3">
    <source>
        <dbReference type="ARBA" id="ARBA00010136"/>
    </source>
</evidence>
<name>A0A495J8V9_9SPHI</name>
<keyword evidence="10" id="KW-0862">Zinc</keyword>
<dbReference type="Gene3D" id="1.10.390.10">
    <property type="entry name" value="Neutral Protease Domain 2"/>
    <property type="match status" value="1"/>
</dbReference>
<evidence type="ECO:0000256" key="8">
    <source>
        <dbReference type="ARBA" id="ARBA00022723"/>
    </source>
</evidence>
<evidence type="ECO:0000313" key="15">
    <source>
        <dbReference type="EMBL" id="RKR85446.1"/>
    </source>
</evidence>
<keyword evidence="12" id="KW-0732">Signal</keyword>
<organism evidence="15 16">
    <name type="scientific">Mucilaginibacter gracilis</name>
    <dbReference type="NCBI Taxonomy" id="423350"/>
    <lineage>
        <taxon>Bacteria</taxon>
        <taxon>Pseudomonadati</taxon>
        <taxon>Bacteroidota</taxon>
        <taxon>Sphingobacteriia</taxon>
        <taxon>Sphingobacteriales</taxon>
        <taxon>Sphingobacteriaceae</taxon>
        <taxon>Mucilaginibacter</taxon>
    </lineage>
</organism>
<evidence type="ECO:0000256" key="9">
    <source>
        <dbReference type="ARBA" id="ARBA00022801"/>
    </source>
</evidence>
<evidence type="ECO:0000259" key="14">
    <source>
        <dbReference type="Pfam" id="PF17900"/>
    </source>
</evidence>
<dbReference type="GO" id="GO:0016020">
    <property type="term" value="C:membrane"/>
    <property type="evidence" value="ECO:0007669"/>
    <property type="project" value="TreeGrafter"/>
</dbReference>
<keyword evidence="11" id="KW-0482">Metalloprotease</keyword>
<dbReference type="EC" id="3.4.11.2" evidence="4"/>
<gene>
    <name evidence="15" type="ORF">BDD43_5717</name>
</gene>
<keyword evidence="9" id="KW-0378">Hydrolase</keyword>
<dbReference type="Pfam" id="PF01433">
    <property type="entry name" value="Peptidase_M1"/>
    <property type="match status" value="1"/>
</dbReference>
<evidence type="ECO:0000256" key="1">
    <source>
        <dbReference type="ARBA" id="ARBA00000098"/>
    </source>
</evidence>
<evidence type="ECO:0000256" key="10">
    <source>
        <dbReference type="ARBA" id="ARBA00022833"/>
    </source>
</evidence>
<dbReference type="InterPro" id="IPR014782">
    <property type="entry name" value="Peptidase_M1_dom"/>
</dbReference>
<dbReference type="InterPro" id="IPR045357">
    <property type="entry name" value="Aminopeptidase_N-like_N"/>
</dbReference>
<keyword evidence="6 15" id="KW-0031">Aminopeptidase</keyword>
<dbReference type="GO" id="GO:0005615">
    <property type="term" value="C:extracellular space"/>
    <property type="evidence" value="ECO:0007669"/>
    <property type="project" value="TreeGrafter"/>
</dbReference>
<accession>A0A495J8V9</accession>
<protein>
    <recommendedName>
        <fullName evidence="5">Aminopeptidase N</fullName>
        <ecNumber evidence="4">3.4.11.2</ecNumber>
    </recommendedName>
</protein>